<dbReference type="EMBL" id="ML735329">
    <property type="protein sequence ID" value="KAE8385674.1"/>
    <property type="molecule type" value="Genomic_DNA"/>
</dbReference>
<feature type="transmembrane region" description="Helical" evidence="1">
    <location>
        <begin position="7"/>
        <end position="26"/>
    </location>
</feature>
<name>A0A5N7BV16_PETAA</name>
<keyword evidence="1" id="KW-0472">Membrane</keyword>
<feature type="transmembrane region" description="Helical" evidence="1">
    <location>
        <begin position="46"/>
        <end position="69"/>
    </location>
</feature>
<keyword evidence="1" id="KW-0812">Transmembrane</keyword>
<evidence type="ECO:0000256" key="1">
    <source>
        <dbReference type="SAM" id="Phobius"/>
    </source>
</evidence>
<proteinExistence type="predicted"/>
<gene>
    <name evidence="2" type="ORF">BDV23DRAFT_164573</name>
</gene>
<keyword evidence="1" id="KW-1133">Transmembrane helix</keyword>
<dbReference type="AlphaFoldDB" id="A0A5N7BV16"/>
<accession>A0A5N7BV16</accession>
<protein>
    <submittedName>
        <fullName evidence="2">Uncharacterized protein</fullName>
    </submittedName>
</protein>
<sequence length="83" mass="8449">MHSVAELYILAVFYRLAFAAATGLFAGTTALPLTGDNSKIGSRVSMVSTLISVGPLLGLSVAGAIFAGADLGSHIICWSGRPP</sequence>
<evidence type="ECO:0000313" key="2">
    <source>
        <dbReference type="EMBL" id="KAE8385674.1"/>
    </source>
</evidence>
<reference evidence="2" key="1">
    <citation type="submission" date="2019-04" db="EMBL/GenBank/DDBJ databases">
        <title>Friends and foes A comparative genomics studyof 23 Aspergillus species from section Flavi.</title>
        <authorList>
            <consortium name="DOE Joint Genome Institute"/>
            <person name="Kjaerbolling I."/>
            <person name="Vesth T."/>
            <person name="Frisvad J.C."/>
            <person name="Nybo J.L."/>
            <person name="Theobald S."/>
            <person name="Kildgaard S."/>
            <person name="Isbrandt T."/>
            <person name="Kuo A."/>
            <person name="Sato A."/>
            <person name="Lyhne E.K."/>
            <person name="Kogle M.E."/>
            <person name="Wiebenga A."/>
            <person name="Kun R.S."/>
            <person name="Lubbers R.J."/>
            <person name="Makela M.R."/>
            <person name="Barry K."/>
            <person name="Chovatia M."/>
            <person name="Clum A."/>
            <person name="Daum C."/>
            <person name="Haridas S."/>
            <person name="He G."/>
            <person name="LaButti K."/>
            <person name="Lipzen A."/>
            <person name="Mondo S."/>
            <person name="Riley R."/>
            <person name="Salamov A."/>
            <person name="Simmons B.A."/>
            <person name="Magnuson J.K."/>
            <person name="Henrissat B."/>
            <person name="Mortensen U.H."/>
            <person name="Larsen T.O."/>
            <person name="Devries R.P."/>
            <person name="Grigoriev I.V."/>
            <person name="Machida M."/>
            <person name="Baker S.E."/>
            <person name="Andersen M.R."/>
        </authorList>
    </citation>
    <scope>NUCLEOTIDE SEQUENCE [LARGE SCALE GENOMIC DNA]</scope>
    <source>
        <strain evidence="2">IBT 14317</strain>
    </source>
</reference>
<dbReference type="Proteomes" id="UP000326877">
    <property type="component" value="Unassembled WGS sequence"/>
</dbReference>
<organism evidence="2">
    <name type="scientific">Petromyces alliaceus</name>
    <name type="common">Aspergillus alliaceus</name>
    <dbReference type="NCBI Taxonomy" id="209559"/>
    <lineage>
        <taxon>Eukaryota</taxon>
        <taxon>Fungi</taxon>
        <taxon>Dikarya</taxon>
        <taxon>Ascomycota</taxon>
        <taxon>Pezizomycotina</taxon>
        <taxon>Eurotiomycetes</taxon>
        <taxon>Eurotiomycetidae</taxon>
        <taxon>Eurotiales</taxon>
        <taxon>Aspergillaceae</taxon>
        <taxon>Aspergillus</taxon>
        <taxon>Aspergillus subgen. Circumdati</taxon>
    </lineage>
</organism>